<dbReference type="Pfam" id="PF00082">
    <property type="entry name" value="Peptidase_S8"/>
    <property type="match status" value="1"/>
</dbReference>
<keyword evidence="9" id="KW-1185">Reference proteome</keyword>
<dbReference type="GO" id="GO:0005635">
    <property type="term" value="C:nuclear envelope"/>
    <property type="evidence" value="ECO:0007669"/>
    <property type="project" value="EnsemblFungi"/>
</dbReference>
<dbReference type="InterPro" id="IPR015500">
    <property type="entry name" value="Peptidase_S8_subtilisin-rel"/>
</dbReference>
<keyword evidence="6" id="KW-0472">Membrane</keyword>
<dbReference type="InParanoid" id="A5DBZ9"/>
<evidence type="ECO:0000256" key="5">
    <source>
        <dbReference type="PROSITE-ProRule" id="PRU01240"/>
    </source>
</evidence>
<evidence type="ECO:0000259" key="7">
    <source>
        <dbReference type="Pfam" id="PF00082"/>
    </source>
</evidence>
<evidence type="ECO:0000313" key="8">
    <source>
        <dbReference type="EMBL" id="EDK36706.2"/>
    </source>
</evidence>
<dbReference type="VEuPathDB" id="FungiDB:PGUG_00804"/>
<dbReference type="RefSeq" id="XP_001487427.2">
    <property type="nucleotide sequence ID" value="XM_001487377.1"/>
</dbReference>
<dbReference type="PRINTS" id="PR00723">
    <property type="entry name" value="SUBTILISIN"/>
</dbReference>
<dbReference type="PROSITE" id="PS51892">
    <property type="entry name" value="SUBTILASE"/>
    <property type="match status" value="1"/>
</dbReference>
<dbReference type="SUPFAM" id="SSF52743">
    <property type="entry name" value="Subtilisin-like"/>
    <property type="match status" value="1"/>
</dbReference>
<organism evidence="8 9">
    <name type="scientific">Meyerozyma guilliermondii (strain ATCC 6260 / CBS 566 / DSM 6381 / JCM 1539 / NBRC 10279 / NRRL Y-324)</name>
    <name type="common">Yeast</name>
    <name type="synonym">Candida guilliermondii</name>
    <dbReference type="NCBI Taxonomy" id="294746"/>
    <lineage>
        <taxon>Eukaryota</taxon>
        <taxon>Fungi</taxon>
        <taxon>Dikarya</taxon>
        <taxon>Ascomycota</taxon>
        <taxon>Saccharomycotina</taxon>
        <taxon>Pichiomycetes</taxon>
        <taxon>Debaryomycetaceae</taxon>
        <taxon>Meyerozyma</taxon>
    </lineage>
</organism>
<dbReference type="InterPro" id="IPR023827">
    <property type="entry name" value="Peptidase_S8_Asp-AS"/>
</dbReference>
<dbReference type="GO" id="GO:0005619">
    <property type="term" value="C:ascospore wall"/>
    <property type="evidence" value="ECO:0007669"/>
    <property type="project" value="EnsemblFungi"/>
</dbReference>
<dbReference type="MEROPS" id="S08.A50"/>
<dbReference type="KEGG" id="pgu:PGUG_00804"/>
<keyword evidence="4 5" id="KW-0720">Serine protease</keyword>
<dbReference type="InterPro" id="IPR036852">
    <property type="entry name" value="Peptidase_S8/S53_dom_sf"/>
</dbReference>
<dbReference type="EMBL" id="CH408155">
    <property type="protein sequence ID" value="EDK36706.2"/>
    <property type="molecule type" value="Genomic_DNA"/>
</dbReference>
<dbReference type="eggNOG" id="KOG1153">
    <property type="taxonomic scope" value="Eukaryota"/>
</dbReference>
<feature type="transmembrane region" description="Helical" evidence="6">
    <location>
        <begin position="57"/>
        <end position="80"/>
    </location>
</feature>
<evidence type="ECO:0000256" key="3">
    <source>
        <dbReference type="ARBA" id="ARBA00022801"/>
    </source>
</evidence>
<dbReference type="GO" id="GO:0004252">
    <property type="term" value="F:serine-type endopeptidase activity"/>
    <property type="evidence" value="ECO:0007669"/>
    <property type="project" value="UniProtKB-UniRule"/>
</dbReference>
<evidence type="ECO:0000256" key="6">
    <source>
        <dbReference type="SAM" id="Phobius"/>
    </source>
</evidence>
<keyword evidence="2 5" id="KW-0645">Protease</keyword>
<dbReference type="AlphaFoldDB" id="A5DBZ9"/>
<feature type="active site" description="Charge relay system" evidence="5">
    <location>
        <position position="378"/>
    </location>
</feature>
<feature type="active site" description="Charge relay system" evidence="5">
    <location>
        <position position="223"/>
    </location>
</feature>
<evidence type="ECO:0000256" key="4">
    <source>
        <dbReference type="ARBA" id="ARBA00022825"/>
    </source>
</evidence>
<dbReference type="PROSITE" id="PS00137">
    <property type="entry name" value="SUBTILASE_HIS"/>
    <property type="match status" value="1"/>
</dbReference>
<dbReference type="PANTHER" id="PTHR43806">
    <property type="entry name" value="PEPTIDASE S8"/>
    <property type="match status" value="1"/>
</dbReference>
<dbReference type="GO" id="GO:0006508">
    <property type="term" value="P:proteolysis"/>
    <property type="evidence" value="ECO:0007669"/>
    <property type="project" value="UniProtKB-KW"/>
</dbReference>
<dbReference type="InterPro" id="IPR022398">
    <property type="entry name" value="Peptidase_S8_His-AS"/>
</dbReference>
<dbReference type="GO" id="GO:0030476">
    <property type="term" value="P:ascospore wall assembly"/>
    <property type="evidence" value="ECO:0007669"/>
    <property type="project" value="EnsemblFungi"/>
</dbReference>
<keyword evidence="3 5" id="KW-0378">Hydrolase</keyword>
<dbReference type="GeneID" id="5129102"/>
<gene>
    <name evidence="8" type="ORF">PGUG_00804</name>
</gene>
<sequence>MREQVKCTLENVLIESHSWYNKNHSHYVKITNTIVGANFVSLYALCNIVYFDIVNQMLISSFYLLTLFNYVVSQGYLVSLKNSKTMEHFRETDLQYPEDQRALPFIERSFKIGNFLAFSGQFPLLVLQRLKKCPVVAEITPDLQVQAFEIMGQKGAPRHLAKLSHVKLEESDFSYYYDDEANGDGVKAYVIDSGVNIEHPELEGRAIRGTNLVSEESGDQNGHGTHVAGIIGSRTYGVAKGATIVEVKALDKFGAGSLSNILASLEFVASDQKNDSLSVVNLSLGAMRNSVLNDAISALVDMEVLVVAAAGNSNINACNMSPASCRDAITVGAINDTSGTMAEFSNWGPCVDIFASGTNVQSLSASDFTVSQTLSGSSMAAPIITGLIANLLSEGVETSEIKDRLLSDSLHNGMPRRSLFFKGRTPNRIAMGIQMQD</sequence>
<evidence type="ECO:0000256" key="1">
    <source>
        <dbReference type="ARBA" id="ARBA00011073"/>
    </source>
</evidence>
<keyword evidence="6" id="KW-0812">Transmembrane</keyword>
<feature type="domain" description="Peptidase S8/S53" evidence="7">
    <location>
        <begin position="183"/>
        <end position="405"/>
    </location>
</feature>
<dbReference type="HOGENOM" id="CLU_011263_1_0_1"/>
<reference evidence="8 9" key="1">
    <citation type="journal article" date="2009" name="Nature">
        <title>Evolution of pathogenicity and sexual reproduction in eight Candida genomes.</title>
        <authorList>
            <person name="Butler G."/>
            <person name="Rasmussen M.D."/>
            <person name="Lin M.F."/>
            <person name="Santos M.A."/>
            <person name="Sakthikumar S."/>
            <person name="Munro C.A."/>
            <person name="Rheinbay E."/>
            <person name="Grabherr M."/>
            <person name="Forche A."/>
            <person name="Reedy J.L."/>
            <person name="Agrafioti I."/>
            <person name="Arnaud M.B."/>
            <person name="Bates S."/>
            <person name="Brown A.J."/>
            <person name="Brunke S."/>
            <person name="Costanzo M.C."/>
            <person name="Fitzpatrick D.A."/>
            <person name="de Groot P.W."/>
            <person name="Harris D."/>
            <person name="Hoyer L.L."/>
            <person name="Hube B."/>
            <person name="Klis F.M."/>
            <person name="Kodira C."/>
            <person name="Lennard N."/>
            <person name="Logue M.E."/>
            <person name="Martin R."/>
            <person name="Neiman A.M."/>
            <person name="Nikolaou E."/>
            <person name="Quail M.A."/>
            <person name="Quinn J."/>
            <person name="Santos M.C."/>
            <person name="Schmitzberger F.F."/>
            <person name="Sherlock G."/>
            <person name="Shah P."/>
            <person name="Silverstein K.A."/>
            <person name="Skrzypek M.S."/>
            <person name="Soll D."/>
            <person name="Staggs R."/>
            <person name="Stansfield I."/>
            <person name="Stumpf M.P."/>
            <person name="Sudbery P.E."/>
            <person name="Srikantha T."/>
            <person name="Zeng Q."/>
            <person name="Berman J."/>
            <person name="Berriman M."/>
            <person name="Heitman J."/>
            <person name="Gow N.A."/>
            <person name="Lorenz M.C."/>
            <person name="Birren B.W."/>
            <person name="Kellis M."/>
            <person name="Cuomo C.A."/>
        </authorList>
    </citation>
    <scope>NUCLEOTIDE SEQUENCE [LARGE SCALE GENOMIC DNA]</scope>
    <source>
        <strain evidence="9">ATCC 6260 / CBS 566 / DSM 6381 / JCM 1539 / NBRC 10279 / NRRL Y-324</strain>
    </source>
</reference>
<feature type="active site" description="Charge relay system" evidence="5">
    <location>
        <position position="192"/>
    </location>
</feature>
<dbReference type="PROSITE" id="PS00136">
    <property type="entry name" value="SUBTILASE_ASP"/>
    <property type="match status" value="1"/>
</dbReference>
<dbReference type="InterPro" id="IPR050131">
    <property type="entry name" value="Peptidase_S8_subtilisin-like"/>
</dbReference>
<dbReference type="OMA" id="YWASPAS"/>
<protein>
    <recommendedName>
        <fullName evidence="7">Peptidase S8/S53 domain-containing protein</fullName>
    </recommendedName>
</protein>
<keyword evidence="6" id="KW-1133">Transmembrane helix</keyword>
<accession>A5DBZ9</accession>
<comment type="similarity">
    <text evidence="1 5">Belongs to the peptidase S8 family.</text>
</comment>
<dbReference type="Proteomes" id="UP000001997">
    <property type="component" value="Unassembled WGS sequence"/>
</dbReference>
<dbReference type="CDD" id="cd04077">
    <property type="entry name" value="Peptidases_S8_PCSK9_ProteinaseK_like"/>
    <property type="match status" value="1"/>
</dbReference>
<proteinExistence type="inferred from homology"/>
<name>A5DBZ9_PICGU</name>
<dbReference type="OrthoDB" id="206201at2759"/>
<dbReference type="InterPro" id="IPR034193">
    <property type="entry name" value="PCSK9_ProteinaseK-like"/>
</dbReference>
<dbReference type="FunCoup" id="A5DBZ9">
    <property type="interactions" value="18"/>
</dbReference>
<feature type="transmembrane region" description="Helical" evidence="6">
    <location>
        <begin position="30"/>
        <end position="51"/>
    </location>
</feature>
<evidence type="ECO:0000313" key="9">
    <source>
        <dbReference type="Proteomes" id="UP000001997"/>
    </source>
</evidence>
<dbReference type="Gene3D" id="3.40.50.200">
    <property type="entry name" value="Peptidase S8/S53 domain"/>
    <property type="match status" value="1"/>
</dbReference>
<dbReference type="PANTHER" id="PTHR43806:SF13">
    <property type="entry name" value="SUBTILASE-TYPE PROTEINASE RRT12"/>
    <property type="match status" value="1"/>
</dbReference>
<dbReference type="FunFam" id="3.40.50.200:FF:000007">
    <property type="entry name" value="Subtilisin-like serine protease"/>
    <property type="match status" value="1"/>
</dbReference>
<evidence type="ECO:0000256" key="2">
    <source>
        <dbReference type="ARBA" id="ARBA00022670"/>
    </source>
</evidence>
<dbReference type="InterPro" id="IPR000209">
    <property type="entry name" value="Peptidase_S8/S53_dom"/>
</dbReference>